<evidence type="ECO:0000313" key="7">
    <source>
        <dbReference type="Proteomes" id="UP000306740"/>
    </source>
</evidence>
<keyword evidence="1" id="KW-0805">Transcription regulation</keyword>
<dbReference type="InterPro" id="IPR041916">
    <property type="entry name" value="Anti_sigma_zinc_sf"/>
</dbReference>
<dbReference type="EMBL" id="VDFR01000035">
    <property type="protein sequence ID" value="TNC48519.1"/>
    <property type="molecule type" value="Genomic_DNA"/>
</dbReference>
<dbReference type="OrthoDB" id="3743969at2"/>
<evidence type="ECO:0000313" key="6">
    <source>
        <dbReference type="EMBL" id="TNC48519.1"/>
    </source>
</evidence>
<feature type="region of interest" description="Disordered" evidence="3">
    <location>
        <begin position="256"/>
        <end position="277"/>
    </location>
</feature>
<protein>
    <recommendedName>
        <fullName evidence="4">Putative zinc-finger domain-containing protein</fullName>
    </recommendedName>
</protein>
<dbReference type="Gene3D" id="1.10.10.1320">
    <property type="entry name" value="Anti-sigma factor, zinc-finger domain"/>
    <property type="match status" value="1"/>
</dbReference>
<evidence type="ECO:0000256" key="3">
    <source>
        <dbReference type="SAM" id="MobiDB-lite"/>
    </source>
</evidence>
<feature type="domain" description="Putative zinc-finger" evidence="4">
    <location>
        <begin position="6"/>
        <end position="35"/>
    </location>
</feature>
<evidence type="ECO:0000256" key="2">
    <source>
        <dbReference type="ARBA" id="ARBA00023163"/>
    </source>
</evidence>
<comment type="caution">
    <text evidence="5">The sequence shown here is derived from an EMBL/GenBank/DDBJ whole genome shotgun (WGS) entry which is preliminary data.</text>
</comment>
<keyword evidence="2" id="KW-0804">Transcription</keyword>
<dbReference type="InterPro" id="IPR027383">
    <property type="entry name" value="Znf_put"/>
</dbReference>
<name>A0A5C4MDF9_9ACTN</name>
<accession>A0A5C4MDF9</accession>
<evidence type="ECO:0000313" key="5">
    <source>
        <dbReference type="EMBL" id="TNC32181.1"/>
    </source>
</evidence>
<dbReference type="Pfam" id="PF13490">
    <property type="entry name" value="zf-HC2"/>
    <property type="match status" value="1"/>
</dbReference>
<dbReference type="Proteomes" id="UP000306740">
    <property type="component" value="Unassembled WGS sequence"/>
</dbReference>
<proteinExistence type="predicted"/>
<reference evidence="5 7" key="1">
    <citation type="submission" date="2019-05" db="EMBL/GenBank/DDBJ databases">
        <title>Mumia sp. nov., isolated from the intestinal contents of plateau pika (Ochotona curzoniae) in the Qinghai-Tibet plateau of China.</title>
        <authorList>
            <person name="Tian Z."/>
        </authorList>
    </citation>
    <scope>NUCLEOTIDE SEQUENCE [LARGE SCALE GENOMIC DNA]</scope>
    <source>
        <strain evidence="7">527</strain>
        <strain evidence="5">Z527</strain>
    </source>
</reference>
<evidence type="ECO:0000256" key="1">
    <source>
        <dbReference type="ARBA" id="ARBA00023015"/>
    </source>
</evidence>
<dbReference type="AlphaFoldDB" id="A0A5C4MDF9"/>
<sequence length="433" mass="45417">MAHLGDRVAAYVDGQLPAEEAQRAQDHLASCESCREAVLAQRALKRRMTGLGAAAPTPSTSLLSALSDPARLAASAPPSRLHLLFDHALLRATIAASGASAVLAGLAYVVGAPHAPVDTVHPPVDRFVAQFRGEADPVQQTVRSASHPGTEVSLAVAPGHAIAPTSVDSAEAVDLLERALGSVVSVRLLANRYDLSVAASPVPGRTEVVVASAGHRIASYVIDDTAGRVERVVRYSQAAEDGTMLQAMRPVSRDIGPSDAVPATAASEAGDEEGDGTPMRAALADRIDAATMRELASVGWPCHDRLGVALERVSARWVDLAGDKAIALTYTDGDSTLTVYEQNGALDEGATAGFRRSEVGGTPVWVRPGTPTVATWDSQGIVFTVVTDGPPDRLREVFEDLPQQPLRDGVLDRVRTGLARLTSWATPGERPAR</sequence>
<dbReference type="EMBL" id="VDFR01000194">
    <property type="protein sequence ID" value="TNC32181.1"/>
    <property type="molecule type" value="Genomic_DNA"/>
</dbReference>
<organism evidence="5 7">
    <name type="scientific">Mumia zhuanghuii</name>
    <dbReference type="NCBI Taxonomy" id="2585211"/>
    <lineage>
        <taxon>Bacteria</taxon>
        <taxon>Bacillati</taxon>
        <taxon>Actinomycetota</taxon>
        <taxon>Actinomycetes</taxon>
        <taxon>Propionibacteriales</taxon>
        <taxon>Nocardioidaceae</taxon>
        <taxon>Mumia</taxon>
    </lineage>
</organism>
<dbReference type="RefSeq" id="WP_139105608.1">
    <property type="nucleotide sequence ID" value="NZ_VDFR01000035.1"/>
</dbReference>
<gene>
    <name evidence="6" type="ORF">FHE65_07180</name>
    <name evidence="5" type="ORF">FHE65_30505</name>
</gene>
<evidence type="ECO:0000259" key="4">
    <source>
        <dbReference type="Pfam" id="PF13490"/>
    </source>
</evidence>